<dbReference type="SMART" id="SM00717">
    <property type="entry name" value="SANT"/>
    <property type="match status" value="2"/>
</dbReference>
<evidence type="ECO:0000256" key="4">
    <source>
        <dbReference type="ARBA" id="ARBA00023125"/>
    </source>
</evidence>
<keyword evidence="5" id="KW-0804">Transcription</keyword>
<evidence type="ECO:0000259" key="9">
    <source>
        <dbReference type="PROSITE" id="PS51294"/>
    </source>
</evidence>
<evidence type="ECO:0000256" key="3">
    <source>
        <dbReference type="ARBA" id="ARBA00023015"/>
    </source>
</evidence>
<organism evidence="10 11">
    <name type="scientific">Psophocarpus tetragonolobus</name>
    <name type="common">Winged bean</name>
    <name type="synonym">Dolichos tetragonolobus</name>
    <dbReference type="NCBI Taxonomy" id="3891"/>
    <lineage>
        <taxon>Eukaryota</taxon>
        <taxon>Viridiplantae</taxon>
        <taxon>Streptophyta</taxon>
        <taxon>Embryophyta</taxon>
        <taxon>Tracheophyta</taxon>
        <taxon>Spermatophyta</taxon>
        <taxon>Magnoliopsida</taxon>
        <taxon>eudicotyledons</taxon>
        <taxon>Gunneridae</taxon>
        <taxon>Pentapetalae</taxon>
        <taxon>rosids</taxon>
        <taxon>fabids</taxon>
        <taxon>Fabales</taxon>
        <taxon>Fabaceae</taxon>
        <taxon>Papilionoideae</taxon>
        <taxon>50 kb inversion clade</taxon>
        <taxon>NPAAA clade</taxon>
        <taxon>indigoferoid/millettioid clade</taxon>
        <taxon>Phaseoleae</taxon>
        <taxon>Psophocarpus</taxon>
    </lineage>
</organism>
<keyword evidence="3" id="KW-0805">Transcription regulation</keyword>
<dbReference type="EMBL" id="JAYMYS010000008">
    <property type="protein sequence ID" value="KAK7385074.1"/>
    <property type="molecule type" value="Genomic_DNA"/>
</dbReference>
<evidence type="ECO:0000256" key="7">
    <source>
        <dbReference type="SAM" id="MobiDB-lite"/>
    </source>
</evidence>
<dbReference type="PANTHER" id="PTHR45614:SF221">
    <property type="entry name" value="MYB DOMAIN PROTEIN 110"/>
    <property type="match status" value="1"/>
</dbReference>
<keyword evidence="2" id="KW-0677">Repeat</keyword>
<reference evidence="10 11" key="1">
    <citation type="submission" date="2024-01" db="EMBL/GenBank/DDBJ databases">
        <title>The genomes of 5 underutilized Papilionoideae crops provide insights into root nodulation and disease resistanc.</title>
        <authorList>
            <person name="Jiang F."/>
        </authorList>
    </citation>
    <scope>NUCLEOTIDE SEQUENCE [LARGE SCALE GENOMIC DNA]</scope>
    <source>
        <strain evidence="10">DUOXIRENSHENG_FW03</strain>
        <tissue evidence="10">Leaves</tissue>
    </source>
</reference>
<keyword evidence="11" id="KW-1185">Reference proteome</keyword>
<evidence type="ECO:0000259" key="8">
    <source>
        <dbReference type="PROSITE" id="PS50090"/>
    </source>
</evidence>
<dbReference type="FunFam" id="1.10.10.60:FF:000060">
    <property type="entry name" value="MYB transcription factor"/>
    <property type="match status" value="1"/>
</dbReference>
<protein>
    <submittedName>
        <fullName evidence="10">Uncharacterized protein</fullName>
    </submittedName>
</protein>
<dbReference type="SUPFAM" id="SSF46689">
    <property type="entry name" value="Homeodomain-like"/>
    <property type="match status" value="1"/>
</dbReference>
<comment type="subcellular location">
    <subcellularLocation>
        <location evidence="1">Nucleus</location>
    </subcellularLocation>
</comment>
<dbReference type="AlphaFoldDB" id="A0AAN9RYN1"/>
<comment type="caution">
    <text evidence="10">The sequence shown here is derived from an EMBL/GenBank/DDBJ whole genome shotgun (WGS) entry which is preliminary data.</text>
</comment>
<keyword evidence="6" id="KW-0539">Nucleus</keyword>
<proteinExistence type="predicted"/>
<keyword evidence="4" id="KW-0238">DNA-binding</keyword>
<feature type="domain" description="Myb-like" evidence="8">
    <location>
        <begin position="22"/>
        <end position="65"/>
    </location>
</feature>
<evidence type="ECO:0000256" key="1">
    <source>
        <dbReference type="ARBA" id="ARBA00004123"/>
    </source>
</evidence>
<dbReference type="PROSITE" id="PS50090">
    <property type="entry name" value="MYB_LIKE"/>
    <property type="match status" value="2"/>
</dbReference>
<dbReference type="Pfam" id="PF13921">
    <property type="entry name" value="Myb_DNA-bind_6"/>
    <property type="match status" value="1"/>
</dbReference>
<accession>A0AAN9RYN1</accession>
<dbReference type="InterPro" id="IPR050560">
    <property type="entry name" value="MYB_TF"/>
</dbReference>
<evidence type="ECO:0000256" key="5">
    <source>
        <dbReference type="ARBA" id="ARBA00023163"/>
    </source>
</evidence>
<dbReference type="PROSITE" id="PS51294">
    <property type="entry name" value="HTH_MYB"/>
    <property type="match status" value="2"/>
</dbReference>
<name>A0AAN9RYN1_PSOTE</name>
<evidence type="ECO:0000256" key="6">
    <source>
        <dbReference type="ARBA" id="ARBA00023242"/>
    </source>
</evidence>
<evidence type="ECO:0000313" key="11">
    <source>
        <dbReference type="Proteomes" id="UP001386955"/>
    </source>
</evidence>
<feature type="domain" description="Myb-like" evidence="8">
    <location>
        <begin position="66"/>
        <end position="116"/>
    </location>
</feature>
<dbReference type="InterPro" id="IPR017930">
    <property type="entry name" value="Myb_dom"/>
</dbReference>
<gene>
    <name evidence="10" type="ORF">VNO78_30781</name>
</gene>
<dbReference type="InterPro" id="IPR009057">
    <property type="entry name" value="Homeodomain-like_sf"/>
</dbReference>
<dbReference type="GO" id="GO:0005634">
    <property type="term" value="C:nucleus"/>
    <property type="evidence" value="ECO:0007669"/>
    <property type="project" value="UniProtKB-SubCell"/>
</dbReference>
<sequence>MENSSKFSLETAYRNPSRINYWQVEEDIKLRRLVNQHGAHDWNLIAKHLQGRSGKSCRLRWRNHLDPSLNKTPFTKEEDERLLAARQIYGSRWAAIALLFTGRTDNALKNHWHVLMARKRRESKQINMEQKLIVDDADDGNKTSDSSNSVPKQKGAVPFTNDWMSSVKFGCFPSYWKSFPVLNSAWEEGNGLSGAVNDVADDGRMKRGVFGNSVTELGASSSCSQDDVVESDVRGTKEVLFFDFLGVGNN</sequence>
<dbReference type="CDD" id="cd00167">
    <property type="entry name" value="SANT"/>
    <property type="match status" value="2"/>
</dbReference>
<dbReference type="Proteomes" id="UP001386955">
    <property type="component" value="Unassembled WGS sequence"/>
</dbReference>
<dbReference type="PANTHER" id="PTHR45614">
    <property type="entry name" value="MYB PROTEIN-RELATED"/>
    <property type="match status" value="1"/>
</dbReference>
<evidence type="ECO:0000256" key="2">
    <source>
        <dbReference type="ARBA" id="ARBA00022737"/>
    </source>
</evidence>
<dbReference type="InterPro" id="IPR001005">
    <property type="entry name" value="SANT/Myb"/>
</dbReference>
<dbReference type="Gene3D" id="1.10.10.60">
    <property type="entry name" value="Homeodomain-like"/>
    <property type="match status" value="2"/>
</dbReference>
<feature type="domain" description="HTH myb-type" evidence="9">
    <location>
        <begin position="22"/>
        <end position="65"/>
    </location>
</feature>
<feature type="region of interest" description="Disordered" evidence="7">
    <location>
        <begin position="134"/>
        <end position="154"/>
    </location>
</feature>
<dbReference type="GO" id="GO:0000978">
    <property type="term" value="F:RNA polymerase II cis-regulatory region sequence-specific DNA binding"/>
    <property type="evidence" value="ECO:0007669"/>
    <property type="project" value="TreeGrafter"/>
</dbReference>
<dbReference type="GO" id="GO:0000981">
    <property type="term" value="F:DNA-binding transcription factor activity, RNA polymerase II-specific"/>
    <property type="evidence" value="ECO:0007669"/>
    <property type="project" value="TreeGrafter"/>
</dbReference>
<feature type="domain" description="HTH myb-type" evidence="9">
    <location>
        <begin position="66"/>
        <end position="120"/>
    </location>
</feature>
<evidence type="ECO:0000313" key="10">
    <source>
        <dbReference type="EMBL" id="KAK7385074.1"/>
    </source>
</evidence>